<dbReference type="Proteomes" id="UP001073122">
    <property type="component" value="Unassembled WGS sequence"/>
</dbReference>
<organism evidence="1 2">
    <name type="scientific">Chryseobacterium formosus</name>
    <dbReference type="NCBI Taxonomy" id="1537363"/>
    <lineage>
        <taxon>Bacteria</taxon>
        <taxon>Pseudomonadati</taxon>
        <taxon>Bacteroidota</taxon>
        <taxon>Flavobacteriia</taxon>
        <taxon>Flavobacteriales</taxon>
        <taxon>Weeksellaceae</taxon>
        <taxon>Chryseobacterium group</taxon>
        <taxon>Chryseobacterium</taxon>
    </lineage>
</organism>
<gene>
    <name evidence="1" type="ORF">OF897_07605</name>
</gene>
<protein>
    <submittedName>
        <fullName evidence="1">Uncharacterized protein</fullName>
    </submittedName>
</protein>
<accession>A0ABT3XNS8</accession>
<dbReference type="EMBL" id="JAOVZW010000008">
    <property type="protein sequence ID" value="MCX8523788.1"/>
    <property type="molecule type" value="Genomic_DNA"/>
</dbReference>
<keyword evidence="2" id="KW-1185">Reference proteome</keyword>
<comment type="caution">
    <text evidence="1">The sequence shown here is derived from an EMBL/GenBank/DDBJ whole genome shotgun (WGS) entry which is preliminary data.</text>
</comment>
<name>A0ABT3XNS8_9FLAO</name>
<dbReference type="RefSeq" id="WP_267265096.1">
    <property type="nucleotide sequence ID" value="NZ_JAOVZW010000008.1"/>
</dbReference>
<reference evidence="1" key="1">
    <citation type="submission" date="2022-10" db="EMBL/GenBank/DDBJ databases">
        <title>Chryseobacterium sp. nov., a novel bacterial species.</title>
        <authorList>
            <person name="Cao Y."/>
        </authorList>
    </citation>
    <scope>NUCLEOTIDE SEQUENCE</scope>
    <source>
        <strain evidence="1">CCTCC AB2015118</strain>
    </source>
</reference>
<proteinExistence type="predicted"/>
<sequence>MNNHTFYIQYHNADKLGYFPGDEINFNTLVKDITLKNEEDDDFWIYTSKKKSVEKSIGSRCFLILGKTENKIKNYYLWSSFEIQDYQQKDNEIIDVYGKGRNIKNPIYLNNLPYFDNFKKFCGNFGIGFQNITNNNFCQILNSYTSDSPTKTN</sequence>
<evidence type="ECO:0000313" key="2">
    <source>
        <dbReference type="Proteomes" id="UP001073122"/>
    </source>
</evidence>
<evidence type="ECO:0000313" key="1">
    <source>
        <dbReference type="EMBL" id="MCX8523788.1"/>
    </source>
</evidence>